<accession>A0A5C4N214</accession>
<organism evidence="1 2">
    <name type="scientific">Rubellimicrobium rubrum</name>
    <dbReference type="NCBI Taxonomy" id="2585369"/>
    <lineage>
        <taxon>Bacteria</taxon>
        <taxon>Pseudomonadati</taxon>
        <taxon>Pseudomonadota</taxon>
        <taxon>Alphaproteobacteria</taxon>
        <taxon>Rhodobacterales</taxon>
        <taxon>Roseobacteraceae</taxon>
        <taxon>Rubellimicrobium</taxon>
    </lineage>
</organism>
<keyword evidence="2" id="KW-1185">Reference proteome</keyword>
<name>A0A5C4N214_9RHOB</name>
<dbReference type="GO" id="GO:0016740">
    <property type="term" value="F:transferase activity"/>
    <property type="evidence" value="ECO:0007669"/>
    <property type="project" value="UniProtKB-KW"/>
</dbReference>
<gene>
    <name evidence="1" type="ORF">FHG66_00100</name>
</gene>
<evidence type="ECO:0000313" key="1">
    <source>
        <dbReference type="EMBL" id="TNC52737.1"/>
    </source>
</evidence>
<proteinExistence type="predicted"/>
<dbReference type="OrthoDB" id="9787072at2"/>
<dbReference type="EMBL" id="VDFU01000001">
    <property type="protein sequence ID" value="TNC52737.1"/>
    <property type="molecule type" value="Genomic_DNA"/>
</dbReference>
<keyword evidence="1" id="KW-0808">Transferase</keyword>
<dbReference type="SUPFAM" id="SSF55729">
    <property type="entry name" value="Acyl-CoA N-acyltransferases (Nat)"/>
    <property type="match status" value="1"/>
</dbReference>
<dbReference type="AlphaFoldDB" id="A0A5C4N214"/>
<comment type="caution">
    <text evidence="1">The sequence shown here is derived from an EMBL/GenBank/DDBJ whole genome shotgun (WGS) entry which is preliminary data.</text>
</comment>
<protein>
    <submittedName>
        <fullName evidence="1">GNAT family N-acetyltransferase</fullName>
    </submittedName>
</protein>
<dbReference type="Proteomes" id="UP000305887">
    <property type="component" value="Unassembled WGS sequence"/>
</dbReference>
<dbReference type="Pfam" id="PF13444">
    <property type="entry name" value="Acetyltransf_5"/>
    <property type="match status" value="1"/>
</dbReference>
<evidence type="ECO:0000313" key="2">
    <source>
        <dbReference type="Proteomes" id="UP000305887"/>
    </source>
</evidence>
<reference evidence="1 2" key="1">
    <citation type="submission" date="2019-06" db="EMBL/GenBank/DDBJ databases">
        <title>YIM 131921 draft genome.</title>
        <authorList>
            <person name="Jiang L."/>
        </authorList>
    </citation>
    <scope>NUCLEOTIDE SEQUENCE [LARGE SCALE GENOMIC DNA]</scope>
    <source>
        <strain evidence="1 2">YIM 131921</strain>
    </source>
</reference>
<sequence length="260" mass="28119">MDTRMTLTLRQREAPPRRYHARIAAVPRDIHLAQALRHLCLVAMRGRAAQRGDPSGGQDAASDHILIEDRDGALAGSFRVRQFRSGRDLGDGHAARSFDLSALAALPGPVTEVAEFCAHPDADGSDVAQLAWGVLMTLAERQRACVLLVSCAFDGTDPDPHREAFAYLRANHVGSPEWLPRNAAAETVPLESLGRPCNPVAALRGLPPFLRHTLGLGARVSDHAVVDRTRDALDVLAVLDLSRVPRDRAAALRAIAPRLD</sequence>
<dbReference type="InterPro" id="IPR016181">
    <property type="entry name" value="Acyl_CoA_acyltransferase"/>
</dbReference>